<evidence type="ECO:0000313" key="2">
    <source>
        <dbReference type="EMBL" id="EXZ26187.1"/>
    </source>
</evidence>
<proteinExistence type="predicted"/>
<evidence type="ECO:0000313" key="3">
    <source>
        <dbReference type="Proteomes" id="UP000022082"/>
    </source>
</evidence>
<gene>
    <name evidence="2" type="ORF">M136_4688</name>
</gene>
<reference evidence="2 3" key="1">
    <citation type="submission" date="2014-02" db="EMBL/GenBank/DDBJ databases">
        <authorList>
            <person name="Sears C."/>
            <person name="Carroll K."/>
            <person name="Sack B.R."/>
            <person name="Qadri F."/>
            <person name="Myers L.L."/>
            <person name="Chung G.-T."/>
            <person name="Escheverria P."/>
            <person name="Fraser C.M."/>
            <person name="Sadzewicz L."/>
            <person name="Shefchek K.A."/>
            <person name="Tallon L."/>
            <person name="Das S.P."/>
            <person name="Daugherty S."/>
            <person name="Mongodin E.F."/>
        </authorList>
    </citation>
    <scope>NUCLEOTIDE SEQUENCE [LARGE SCALE GENOMIC DNA]</scope>
    <source>
        <strain evidence="2 3">S36L11</strain>
    </source>
</reference>
<comment type="caution">
    <text evidence="2">The sequence shown here is derived from an EMBL/GenBank/DDBJ whole genome shotgun (WGS) entry which is preliminary data.</text>
</comment>
<protein>
    <submittedName>
        <fullName evidence="2">Uncharacterized protein</fullName>
    </submittedName>
</protein>
<name>A0A015Y2P8_BACFG</name>
<organism evidence="2 3">
    <name type="scientific">Bacteroides fragilis str. S36L11</name>
    <dbReference type="NCBI Taxonomy" id="1339327"/>
    <lineage>
        <taxon>Bacteria</taxon>
        <taxon>Pseudomonadati</taxon>
        <taxon>Bacteroidota</taxon>
        <taxon>Bacteroidia</taxon>
        <taxon>Bacteroidales</taxon>
        <taxon>Bacteroidaceae</taxon>
        <taxon>Bacteroides</taxon>
    </lineage>
</organism>
<feature type="region of interest" description="Disordered" evidence="1">
    <location>
        <begin position="21"/>
        <end position="40"/>
    </location>
</feature>
<sequence length="40" mass="5045">MFKQERSIEWRLLFRKKRDKLDKGPEKKDRVRKNKVKSIE</sequence>
<dbReference type="Proteomes" id="UP000022082">
    <property type="component" value="Unassembled WGS sequence"/>
</dbReference>
<accession>A0A015Y2P8</accession>
<feature type="compositionally biased region" description="Basic residues" evidence="1">
    <location>
        <begin position="30"/>
        <end position="40"/>
    </location>
</feature>
<evidence type="ECO:0000256" key="1">
    <source>
        <dbReference type="SAM" id="MobiDB-lite"/>
    </source>
</evidence>
<dbReference type="AlphaFoldDB" id="A0A015Y2P8"/>
<dbReference type="EMBL" id="JGDJ01000294">
    <property type="protein sequence ID" value="EXZ26187.1"/>
    <property type="molecule type" value="Genomic_DNA"/>
</dbReference>